<accession>A0A3Q9TDR2</accession>
<dbReference type="PANTHER" id="PTHR12526:SF630">
    <property type="entry name" value="GLYCOSYLTRANSFERASE"/>
    <property type="match status" value="1"/>
</dbReference>
<dbReference type="EMBL" id="MH678625">
    <property type="protein sequence ID" value="AZY91798.1"/>
    <property type="molecule type" value="Genomic_DNA"/>
</dbReference>
<protein>
    <submittedName>
        <fullName evidence="3">Glycosyltransferase</fullName>
    </submittedName>
</protein>
<dbReference type="GO" id="GO:0016757">
    <property type="term" value="F:glycosyltransferase activity"/>
    <property type="evidence" value="ECO:0007669"/>
    <property type="project" value="InterPro"/>
</dbReference>
<evidence type="ECO:0000259" key="2">
    <source>
        <dbReference type="Pfam" id="PF13439"/>
    </source>
</evidence>
<organism evidence="3">
    <name type="scientific">Lactococcus lactis</name>
    <dbReference type="NCBI Taxonomy" id="1358"/>
    <lineage>
        <taxon>Bacteria</taxon>
        <taxon>Bacillati</taxon>
        <taxon>Bacillota</taxon>
        <taxon>Bacilli</taxon>
        <taxon>Lactobacillales</taxon>
        <taxon>Streptococcaceae</taxon>
        <taxon>Lactococcus</taxon>
    </lineage>
</organism>
<proteinExistence type="predicted"/>
<evidence type="ECO:0000259" key="1">
    <source>
        <dbReference type="Pfam" id="PF00534"/>
    </source>
</evidence>
<dbReference type="Pfam" id="PF00534">
    <property type="entry name" value="Glycos_transf_1"/>
    <property type="match status" value="1"/>
</dbReference>
<sequence length="373" mass="43304">MKKKKLLLISQSGRGGVRKHLCDLLTSLDYKKFEIWIAYNDDEVDEIFKYTLESLRGKVKPIIIKEMVRELNPKQDWIAFKKIRRSIKEIKPDIVHCHSSKAGILGRAAAKIVGIKQIYYTPHAYSFLATEFSVKKKRLFINLERFFSHYATTLTFTVSEGEKEAALKNKVDSNEKFKVIYNGLKDIKILSKIEAREKLGLPQDKFIFGNIARICEQKNPIYFIEVAQKNPDYYFVWIGDGELREKVKQEILYRNLKNICFLGNRNDAGIMVAAFDVFISTSKYEGLPYSPIEALRAGVPVLLSDVVGNNEVVLSHRNGEVFDLNSSNWNKRLDEFRKWQKKKTSIEIRQTFLNHFSLDKSIKELTKIYLNNE</sequence>
<dbReference type="InterPro" id="IPR028098">
    <property type="entry name" value="Glyco_trans_4-like_N"/>
</dbReference>
<reference evidence="3" key="1">
    <citation type="journal article" date="2019" name="FEMS Microbiol. Lett.">
        <title>High-throughput screening for texturing Lactococcus strains.</title>
        <authorList>
            <person name="Poulsen V.K."/>
            <person name="Derkx P."/>
            <person name="Oregaard G."/>
        </authorList>
    </citation>
    <scope>NUCLEOTIDE SEQUENCE</scope>
    <source>
        <strain evidence="3">Lll3</strain>
    </source>
</reference>
<dbReference type="PANTHER" id="PTHR12526">
    <property type="entry name" value="GLYCOSYLTRANSFERASE"/>
    <property type="match status" value="1"/>
</dbReference>
<dbReference type="Gene3D" id="3.40.50.2000">
    <property type="entry name" value="Glycogen Phosphorylase B"/>
    <property type="match status" value="2"/>
</dbReference>
<dbReference type="AlphaFoldDB" id="A0A3Q9TDR2"/>
<dbReference type="SUPFAM" id="SSF53756">
    <property type="entry name" value="UDP-Glycosyltransferase/glycogen phosphorylase"/>
    <property type="match status" value="1"/>
</dbReference>
<feature type="domain" description="Glycosyl transferase family 1" evidence="1">
    <location>
        <begin position="192"/>
        <end position="341"/>
    </location>
</feature>
<keyword evidence="3" id="KW-0808">Transferase</keyword>
<dbReference type="Pfam" id="PF13439">
    <property type="entry name" value="Glyco_transf_4"/>
    <property type="match status" value="1"/>
</dbReference>
<feature type="domain" description="Glycosyltransferase subfamily 4-like N-terminal" evidence="2">
    <location>
        <begin position="15"/>
        <end position="184"/>
    </location>
</feature>
<evidence type="ECO:0000313" key="3">
    <source>
        <dbReference type="EMBL" id="AZY91798.1"/>
    </source>
</evidence>
<dbReference type="InterPro" id="IPR001296">
    <property type="entry name" value="Glyco_trans_1"/>
</dbReference>
<name>A0A3Q9TDR2_9LACT</name>